<dbReference type="PROSITE" id="PS50965">
    <property type="entry name" value="NERD"/>
    <property type="match status" value="1"/>
</dbReference>
<gene>
    <name evidence="4" type="ORF">ABH15_07550</name>
</gene>
<feature type="transmembrane region" description="Helical" evidence="2">
    <location>
        <begin position="56"/>
        <end position="75"/>
    </location>
</feature>
<evidence type="ECO:0000313" key="5">
    <source>
        <dbReference type="Proteomes" id="UP000290932"/>
    </source>
</evidence>
<feature type="transmembrane region" description="Helical" evidence="2">
    <location>
        <begin position="81"/>
        <end position="100"/>
    </location>
</feature>
<feature type="coiled-coil region" evidence="1">
    <location>
        <begin position="2"/>
        <end position="33"/>
    </location>
</feature>
<keyword evidence="2" id="KW-1133">Transmembrane helix</keyword>
<dbReference type="OrthoDB" id="101755at2157"/>
<dbReference type="InterPro" id="IPR011528">
    <property type="entry name" value="NERD"/>
</dbReference>
<evidence type="ECO:0000259" key="3">
    <source>
        <dbReference type="PROSITE" id="PS50965"/>
    </source>
</evidence>
<keyword evidence="5" id="KW-1185">Reference proteome</keyword>
<keyword evidence="2" id="KW-0472">Membrane</keyword>
<dbReference type="Pfam" id="PF08378">
    <property type="entry name" value="NERD"/>
    <property type="match status" value="1"/>
</dbReference>
<keyword evidence="1" id="KW-0175">Coiled coil</keyword>
<dbReference type="Proteomes" id="UP000290932">
    <property type="component" value="Unassembled WGS sequence"/>
</dbReference>
<dbReference type="RefSeq" id="WP_128693766.1">
    <property type="nucleotide sequence ID" value="NZ_LHQS01000002.1"/>
</dbReference>
<organism evidence="4 5">
    <name type="scientific">Methanoculleus taiwanensis</name>
    <dbReference type="NCBI Taxonomy" id="1550565"/>
    <lineage>
        <taxon>Archaea</taxon>
        <taxon>Methanobacteriati</taxon>
        <taxon>Methanobacteriota</taxon>
        <taxon>Stenosarchaea group</taxon>
        <taxon>Methanomicrobia</taxon>
        <taxon>Methanomicrobiales</taxon>
        <taxon>Methanomicrobiaceae</taxon>
        <taxon>Methanoculleus</taxon>
    </lineage>
</organism>
<reference evidence="4 5" key="1">
    <citation type="journal article" date="2015" name="Int. J. Syst. Evol. Microbiol.">
        <title>Methanoculleus taiwanensis sp. nov., a methanogen isolated from deep marine sediment at the deformation front area near Taiwan.</title>
        <authorList>
            <person name="Weng C.Y."/>
            <person name="Chen S.C."/>
            <person name="Lai M.C."/>
            <person name="Wu S.Y."/>
            <person name="Lin S."/>
            <person name="Yang T.F."/>
            <person name="Chen P.C."/>
        </authorList>
    </citation>
    <scope>NUCLEOTIDE SEQUENCE [LARGE SCALE GENOMIC DNA]</scope>
    <source>
        <strain evidence="4 5">CYW4</strain>
    </source>
</reference>
<evidence type="ECO:0000256" key="1">
    <source>
        <dbReference type="SAM" id="Coils"/>
    </source>
</evidence>
<feature type="domain" description="NERD" evidence="3">
    <location>
        <begin position="121"/>
        <end position="240"/>
    </location>
</feature>
<proteinExistence type="predicted"/>
<protein>
    <recommendedName>
        <fullName evidence="3">NERD domain-containing protein</fullName>
    </recommendedName>
</protein>
<name>A0A498GZF6_9EURY</name>
<dbReference type="EMBL" id="LHQS01000002">
    <property type="protein sequence ID" value="RXE56041.1"/>
    <property type="molecule type" value="Genomic_DNA"/>
</dbReference>
<comment type="caution">
    <text evidence="4">The sequence shown here is derived from an EMBL/GenBank/DDBJ whole genome shotgun (WGS) entry which is preliminary data.</text>
</comment>
<dbReference type="AlphaFoldDB" id="A0A498GZF6"/>
<accession>A0A498GZF6</accession>
<sequence length="294" mass="33965">MARLYRSNRDFLNKKIESEKQQRIEENKLIQKEYDDRVKAAGIKQVENLRAKQDNIALHCVASFIAILFLQAVTIPIVSHFGSIILVLYICILILSVFGLKTPEIEVEPPKFKEGSSAAEKGKEGEETVLEYLSRLPEEYIVIDDIVIEKYQGNIDHVVIGPTGIFVIETKNWSYRKIRQRSGVWYSVNNHVENKIPYKTDPVTQVLGNAIRLREELQRKLSTAEWIEAIVVFTNPLMEFQTSQSRNVSILKPYELNEEILRNKKTVGQETIQKVSEYLIKNYTSETTHEFTMT</sequence>
<evidence type="ECO:0000256" key="2">
    <source>
        <dbReference type="SAM" id="Phobius"/>
    </source>
</evidence>
<keyword evidence="2" id="KW-0812">Transmembrane</keyword>
<evidence type="ECO:0000313" key="4">
    <source>
        <dbReference type="EMBL" id="RXE56041.1"/>
    </source>
</evidence>